<evidence type="ECO:0000313" key="1">
    <source>
        <dbReference type="EMBL" id="KAJ8358481.1"/>
    </source>
</evidence>
<gene>
    <name evidence="1" type="ORF">AAFF_G00435870</name>
</gene>
<reference evidence="1" key="1">
    <citation type="journal article" date="2023" name="Science">
        <title>Genome structures resolve the early diversification of teleost fishes.</title>
        <authorList>
            <person name="Parey E."/>
            <person name="Louis A."/>
            <person name="Montfort J."/>
            <person name="Bouchez O."/>
            <person name="Roques C."/>
            <person name="Iampietro C."/>
            <person name="Lluch J."/>
            <person name="Castinel A."/>
            <person name="Donnadieu C."/>
            <person name="Desvignes T."/>
            <person name="Floi Bucao C."/>
            <person name="Jouanno E."/>
            <person name="Wen M."/>
            <person name="Mejri S."/>
            <person name="Dirks R."/>
            <person name="Jansen H."/>
            <person name="Henkel C."/>
            <person name="Chen W.J."/>
            <person name="Zahm M."/>
            <person name="Cabau C."/>
            <person name="Klopp C."/>
            <person name="Thompson A.W."/>
            <person name="Robinson-Rechavi M."/>
            <person name="Braasch I."/>
            <person name="Lecointre G."/>
            <person name="Bobe J."/>
            <person name="Postlethwait J.H."/>
            <person name="Berthelot C."/>
            <person name="Roest Crollius H."/>
            <person name="Guiguen Y."/>
        </authorList>
    </citation>
    <scope>NUCLEOTIDE SEQUENCE</scope>
    <source>
        <strain evidence="1">NC1722</strain>
    </source>
</reference>
<comment type="caution">
    <text evidence="1">The sequence shown here is derived from an EMBL/GenBank/DDBJ whole genome shotgun (WGS) entry which is preliminary data.</text>
</comment>
<sequence>SLRKKLTVWCRDPDGTNRLKETLVQCPVCLPQLLLDGTGGRNASVTCPSPDNIWETGWLFATIPKEHLIVDHPPLTMSLWMVLLYMCCLPHTDGRRTQCSPPETLMRSPSSPTFTRLVNISQAAGLPCDPMNCYMCKADIVCTVWHRSDDNQLTPVAMAFGNGTIVHSKRTMNTTFSCSMSAGCKLEILRSTSKD</sequence>
<protein>
    <submittedName>
        <fullName evidence="1">Uncharacterized protein</fullName>
    </submittedName>
</protein>
<dbReference type="EMBL" id="JAINUG010000958">
    <property type="protein sequence ID" value="KAJ8358481.1"/>
    <property type="molecule type" value="Genomic_DNA"/>
</dbReference>
<evidence type="ECO:0000313" key="2">
    <source>
        <dbReference type="Proteomes" id="UP001221898"/>
    </source>
</evidence>
<keyword evidence="2" id="KW-1185">Reference proteome</keyword>
<name>A0AAD7VYC8_9TELE</name>
<dbReference type="Proteomes" id="UP001221898">
    <property type="component" value="Unassembled WGS sequence"/>
</dbReference>
<proteinExistence type="predicted"/>
<organism evidence="1 2">
    <name type="scientific">Aldrovandia affinis</name>
    <dbReference type="NCBI Taxonomy" id="143900"/>
    <lineage>
        <taxon>Eukaryota</taxon>
        <taxon>Metazoa</taxon>
        <taxon>Chordata</taxon>
        <taxon>Craniata</taxon>
        <taxon>Vertebrata</taxon>
        <taxon>Euteleostomi</taxon>
        <taxon>Actinopterygii</taxon>
        <taxon>Neopterygii</taxon>
        <taxon>Teleostei</taxon>
        <taxon>Notacanthiformes</taxon>
        <taxon>Halosauridae</taxon>
        <taxon>Aldrovandia</taxon>
    </lineage>
</organism>
<accession>A0AAD7VYC8</accession>
<feature type="non-terminal residue" evidence="1">
    <location>
        <position position="195"/>
    </location>
</feature>
<dbReference type="AlphaFoldDB" id="A0AAD7VYC8"/>